<gene>
    <name evidence="3" type="ORF">AWN90_29620</name>
</gene>
<dbReference type="InterPro" id="IPR020084">
    <property type="entry name" value="NUDIX_hydrolase_CS"/>
</dbReference>
<proteinExistence type="predicted"/>
<dbReference type="RefSeq" id="WP_067595922.1">
    <property type="nucleotide sequence ID" value="NZ_JABMCZ010000004.1"/>
</dbReference>
<dbReference type="Pfam" id="PF00293">
    <property type="entry name" value="NUDIX"/>
    <property type="match status" value="1"/>
</dbReference>
<evidence type="ECO:0000259" key="2">
    <source>
        <dbReference type="PROSITE" id="PS51462"/>
    </source>
</evidence>
<evidence type="ECO:0000313" key="4">
    <source>
        <dbReference type="Proteomes" id="UP000076512"/>
    </source>
</evidence>
<protein>
    <submittedName>
        <fullName evidence="3">DNA mismatch repair protein MutT</fullName>
    </submittedName>
</protein>
<sequence>MQTERLIDTVAWVLIEDGRILCARPRGKDVFYIPGGKREGDESDLQTLLREIDEELTVALAPDTAVHVGTYEAELPGPTPGLVRMSCYTADYTGTIAPSSEIDETAWFTYADRDRVPPVDQLLFDDLVRVGLLPATPVRAR</sequence>
<reference evidence="3 4" key="1">
    <citation type="submission" date="2016-04" db="EMBL/GenBank/DDBJ databases">
        <authorList>
            <person name="Evans L.H."/>
            <person name="Alamgir A."/>
            <person name="Owens N."/>
            <person name="Weber N.D."/>
            <person name="Virtaneva K."/>
            <person name="Barbian K."/>
            <person name="Babar A."/>
            <person name="Rosenke K."/>
        </authorList>
    </citation>
    <scope>NUCLEOTIDE SEQUENCE [LARGE SCALE GENOMIC DNA]</scope>
    <source>
        <strain evidence="3 4">IFM 0406</strain>
    </source>
</reference>
<dbReference type="AlphaFoldDB" id="A0A164N4L8"/>
<keyword evidence="4" id="KW-1185">Reference proteome</keyword>
<dbReference type="PROSITE" id="PS51462">
    <property type="entry name" value="NUDIX"/>
    <property type="match status" value="1"/>
</dbReference>
<dbReference type="Gene3D" id="3.90.79.10">
    <property type="entry name" value="Nucleoside Triphosphate Pyrophosphohydrolase"/>
    <property type="match status" value="1"/>
</dbReference>
<dbReference type="InterPro" id="IPR015797">
    <property type="entry name" value="NUDIX_hydrolase-like_dom_sf"/>
</dbReference>
<dbReference type="OrthoDB" id="67499at2"/>
<dbReference type="GO" id="GO:0016787">
    <property type="term" value="F:hydrolase activity"/>
    <property type="evidence" value="ECO:0007669"/>
    <property type="project" value="UniProtKB-KW"/>
</dbReference>
<dbReference type="CDD" id="cd04690">
    <property type="entry name" value="NUDIX_Hydrolase"/>
    <property type="match status" value="1"/>
</dbReference>
<comment type="caution">
    <text evidence="3">The sequence shown here is derived from an EMBL/GenBank/DDBJ whole genome shotgun (WGS) entry which is preliminary data.</text>
</comment>
<keyword evidence="1" id="KW-0378">Hydrolase</keyword>
<evidence type="ECO:0000256" key="1">
    <source>
        <dbReference type="ARBA" id="ARBA00022801"/>
    </source>
</evidence>
<feature type="domain" description="Nudix hydrolase" evidence="2">
    <location>
        <begin position="5"/>
        <end position="132"/>
    </location>
</feature>
<evidence type="ECO:0000313" key="3">
    <source>
        <dbReference type="EMBL" id="KZM73973.1"/>
    </source>
</evidence>
<dbReference type="STRING" id="455432.AWN90_29620"/>
<organism evidence="3 4">
    <name type="scientific">Nocardia terpenica</name>
    <dbReference type="NCBI Taxonomy" id="455432"/>
    <lineage>
        <taxon>Bacteria</taxon>
        <taxon>Bacillati</taxon>
        <taxon>Actinomycetota</taxon>
        <taxon>Actinomycetes</taxon>
        <taxon>Mycobacteriales</taxon>
        <taxon>Nocardiaceae</taxon>
        <taxon>Nocardia</taxon>
    </lineage>
</organism>
<dbReference type="Proteomes" id="UP000076512">
    <property type="component" value="Unassembled WGS sequence"/>
</dbReference>
<dbReference type="EMBL" id="LWGR01000007">
    <property type="protein sequence ID" value="KZM73973.1"/>
    <property type="molecule type" value="Genomic_DNA"/>
</dbReference>
<dbReference type="InterPro" id="IPR000086">
    <property type="entry name" value="NUDIX_hydrolase_dom"/>
</dbReference>
<dbReference type="SUPFAM" id="SSF55811">
    <property type="entry name" value="Nudix"/>
    <property type="match status" value="1"/>
</dbReference>
<dbReference type="PROSITE" id="PS00893">
    <property type="entry name" value="NUDIX_BOX"/>
    <property type="match status" value="1"/>
</dbReference>
<accession>A0A164N4L8</accession>
<name>A0A164N4L8_9NOCA</name>